<reference evidence="9" key="1">
    <citation type="submission" date="2021-01" db="EMBL/GenBank/DDBJ databases">
        <authorList>
            <person name="Corre E."/>
            <person name="Pelletier E."/>
            <person name="Niang G."/>
            <person name="Scheremetjew M."/>
            <person name="Finn R."/>
            <person name="Kale V."/>
            <person name="Holt S."/>
            <person name="Cochrane G."/>
            <person name="Meng A."/>
            <person name="Brown T."/>
            <person name="Cohen L."/>
        </authorList>
    </citation>
    <scope>NUCLEOTIDE SEQUENCE</scope>
    <source>
        <strain evidence="9">CCMP 769</strain>
    </source>
</reference>
<evidence type="ECO:0000256" key="5">
    <source>
        <dbReference type="ARBA" id="ARBA00023211"/>
    </source>
</evidence>
<protein>
    <recommendedName>
        <fullName evidence="7">Sugar phosphate phosphatase</fullName>
        <ecNumber evidence="7">3.1.3.-</ecNumber>
    </recommendedName>
</protein>
<dbReference type="PANTHER" id="PTHR12260">
    <property type="entry name" value="DAMAGE-CONTROL PHOSPHATASE ARMT1"/>
    <property type="match status" value="1"/>
</dbReference>
<evidence type="ECO:0000256" key="1">
    <source>
        <dbReference type="ARBA" id="ARBA00001326"/>
    </source>
</evidence>
<evidence type="ECO:0000256" key="6">
    <source>
        <dbReference type="ARBA" id="ARBA00048809"/>
    </source>
</evidence>
<dbReference type="GO" id="GO:0006974">
    <property type="term" value="P:DNA damage response"/>
    <property type="evidence" value="ECO:0007669"/>
    <property type="project" value="TreeGrafter"/>
</dbReference>
<keyword evidence="3 7" id="KW-0479">Metal-binding</keyword>
<dbReference type="AlphaFoldDB" id="A0A7S3A3P9"/>
<evidence type="ECO:0000313" key="9">
    <source>
        <dbReference type="EMBL" id="CAE0059366.1"/>
    </source>
</evidence>
<dbReference type="Gene3D" id="1.20.930.60">
    <property type="match status" value="1"/>
</dbReference>
<dbReference type="EC" id="3.1.3.-" evidence="7"/>
<sequence length="420" mass="47333">MGSSLVPRAEIPPPICSDIPGTWAYDTMSGRIRTTILAKIPRENDLTEAALARLEDLDEELKSAGDCRLRLIVDDGGPEVQDWNERILTPFLDRTWLSAPWAVAEFYFYRRVIEAVDYFKTRQDPFHLQKELGLSSAVEPIEQVVDRVNTICGKQSFSELDFAAVVKNALWGNRMDLSIWPIGEAGAAGDSNAQRAGDSAKGQAEKMILSNDVDQLCKYVAENIPMERIDIVVDNAGFELFCDLCLADYMISSGSAKCVTLQLKAHPTFVSDAMEKDVERTIDFLEQFAESKPNVAKIGRRMRSHVENGYWKLVENFFWVQPNAFWEMPGDLRSDLRERSSLTFLKGDANYRRLLGDCQWTFTTPFSDVANYFPSPICALRTFKAEIACGLTRSSIQEASNEDPNWLVSGRYGVIQFLIT</sequence>
<organism evidence="9">
    <name type="scientific">Rhodosorus marinus</name>
    <dbReference type="NCBI Taxonomy" id="101924"/>
    <lineage>
        <taxon>Eukaryota</taxon>
        <taxon>Rhodophyta</taxon>
        <taxon>Stylonematophyceae</taxon>
        <taxon>Stylonematales</taxon>
        <taxon>Stylonemataceae</taxon>
        <taxon>Rhodosorus</taxon>
    </lineage>
</organism>
<comment type="catalytic activity">
    <reaction evidence="1 7">
        <text>beta-D-fructose 1-phosphate + H2O = D-fructose + phosphate</text>
        <dbReference type="Rhea" id="RHEA:35603"/>
        <dbReference type="ChEBI" id="CHEBI:15377"/>
        <dbReference type="ChEBI" id="CHEBI:37721"/>
        <dbReference type="ChEBI" id="CHEBI:43474"/>
        <dbReference type="ChEBI" id="CHEBI:138881"/>
    </reaction>
</comment>
<evidence type="ECO:0000256" key="2">
    <source>
        <dbReference type="ARBA" id="ARBA00009519"/>
    </source>
</evidence>
<dbReference type="GO" id="GO:0005634">
    <property type="term" value="C:nucleus"/>
    <property type="evidence" value="ECO:0007669"/>
    <property type="project" value="TreeGrafter"/>
</dbReference>
<gene>
    <name evidence="9" type="ORF">RMAR00112_LOCUS27431</name>
</gene>
<dbReference type="Gene3D" id="3.40.50.10880">
    <property type="entry name" value="Uncharacterised protein PF01937, DUF89, domain 3"/>
    <property type="match status" value="1"/>
</dbReference>
<proteinExistence type="inferred from homology"/>
<name>A0A7S3A3P9_9RHOD</name>
<comment type="function">
    <text evidence="7">Metal-dependent phosphatase that shows phosphatase activity against several substrates, including fructose-1-phosphate and fructose-6-phosphate. Its preference for fructose-1-phosphate, a strong glycating agent that causes DNA damage rather than a canonical yeast metabolite, suggests a damage-control function in hexose phosphate metabolism.</text>
</comment>
<comment type="similarity">
    <text evidence="2 7">Belongs to the damage-control phosphatase family. Sugar phosphate phosphatase III subfamily.</text>
</comment>
<keyword evidence="5 7" id="KW-0464">Manganese</keyword>
<dbReference type="Pfam" id="PF01937">
    <property type="entry name" value="ARMT1-like_dom"/>
    <property type="match status" value="1"/>
</dbReference>
<evidence type="ECO:0000256" key="4">
    <source>
        <dbReference type="ARBA" id="ARBA00022801"/>
    </source>
</evidence>
<dbReference type="PANTHER" id="PTHR12260:SF6">
    <property type="entry name" value="DAMAGE-CONTROL PHOSPHATASE ARMT1"/>
    <property type="match status" value="1"/>
</dbReference>
<comment type="catalytic activity">
    <reaction evidence="6 7">
        <text>beta-D-fructose 6-phosphate = dihydroxyacetone + D-glyceraldehyde 3-phosphate</text>
        <dbReference type="Rhea" id="RHEA:28002"/>
        <dbReference type="ChEBI" id="CHEBI:16016"/>
        <dbReference type="ChEBI" id="CHEBI:57634"/>
        <dbReference type="ChEBI" id="CHEBI:59776"/>
    </reaction>
</comment>
<accession>A0A7S3A3P9</accession>
<evidence type="ECO:0000256" key="3">
    <source>
        <dbReference type="ARBA" id="ARBA00022723"/>
    </source>
</evidence>
<dbReference type="InterPro" id="IPR039763">
    <property type="entry name" value="ARMT1"/>
</dbReference>
<dbReference type="EMBL" id="HBHW01035795">
    <property type="protein sequence ID" value="CAE0059366.1"/>
    <property type="molecule type" value="Transcribed_RNA"/>
</dbReference>
<keyword evidence="4 7" id="KW-0378">Hydrolase</keyword>
<comment type="cofactor">
    <cofactor evidence="7">
        <name>Mn(2+)</name>
        <dbReference type="ChEBI" id="CHEBI:29035"/>
    </cofactor>
    <cofactor evidence="7">
        <name>Ni(2+)</name>
        <dbReference type="ChEBI" id="CHEBI:49786"/>
    </cofactor>
</comment>
<dbReference type="GO" id="GO:0046872">
    <property type="term" value="F:metal ion binding"/>
    <property type="evidence" value="ECO:0007669"/>
    <property type="project" value="UniProtKB-UniRule"/>
</dbReference>
<evidence type="ECO:0000256" key="7">
    <source>
        <dbReference type="RuleBase" id="RU367030"/>
    </source>
</evidence>
<dbReference type="GO" id="GO:0016791">
    <property type="term" value="F:phosphatase activity"/>
    <property type="evidence" value="ECO:0007669"/>
    <property type="project" value="TreeGrafter"/>
</dbReference>
<dbReference type="InterPro" id="IPR002791">
    <property type="entry name" value="ARMT1-like_metal-bd"/>
</dbReference>
<feature type="domain" description="Damage-control phosphatase ARMT1-like metal-binding" evidence="8">
    <location>
        <begin position="44"/>
        <end position="392"/>
    </location>
</feature>
<dbReference type="SUPFAM" id="SSF111321">
    <property type="entry name" value="AF1104-like"/>
    <property type="match status" value="1"/>
</dbReference>
<dbReference type="InterPro" id="IPR036075">
    <property type="entry name" value="ARMT-1-like_metal-bd_sf"/>
</dbReference>
<evidence type="ECO:0000259" key="8">
    <source>
        <dbReference type="Pfam" id="PF01937"/>
    </source>
</evidence>
<comment type="domain">
    <text evidence="7">Subfamily III proteins have a conserved RTxK motif about 40-50 residues from the C-terminus; the threonine may be replaced by serine or cysteine.</text>
</comment>